<dbReference type="EMBL" id="MGDE01000098">
    <property type="protein sequence ID" value="OGL46251.1"/>
    <property type="molecule type" value="Genomic_DNA"/>
</dbReference>
<feature type="domain" description="Histidine-specific methyltransferase SAM-dependent" evidence="1">
    <location>
        <begin position="104"/>
        <end position="211"/>
    </location>
</feature>
<dbReference type="Proteomes" id="UP000178797">
    <property type="component" value="Unassembled WGS sequence"/>
</dbReference>
<dbReference type="InterPro" id="IPR019257">
    <property type="entry name" value="MeTrfase_dom"/>
</dbReference>
<name>A0A1F7RXR1_9BACT</name>
<comment type="caution">
    <text evidence="2">The sequence shown here is derived from an EMBL/GenBank/DDBJ whole genome shotgun (WGS) entry which is preliminary data.</text>
</comment>
<dbReference type="InterPro" id="IPR029063">
    <property type="entry name" value="SAM-dependent_MTases_sf"/>
</dbReference>
<evidence type="ECO:0000313" key="2">
    <source>
        <dbReference type="EMBL" id="OGL46251.1"/>
    </source>
</evidence>
<organism evidence="2 3">
    <name type="scientific">Candidatus Schekmanbacteria bacterium RBG_16_38_10</name>
    <dbReference type="NCBI Taxonomy" id="1817879"/>
    <lineage>
        <taxon>Bacteria</taxon>
        <taxon>Candidatus Schekmaniibacteriota</taxon>
    </lineage>
</organism>
<proteinExistence type="predicted"/>
<reference evidence="2 3" key="1">
    <citation type="journal article" date="2016" name="Nat. Commun.">
        <title>Thousands of microbial genomes shed light on interconnected biogeochemical processes in an aquifer system.</title>
        <authorList>
            <person name="Anantharaman K."/>
            <person name="Brown C.T."/>
            <person name="Hug L.A."/>
            <person name="Sharon I."/>
            <person name="Castelle C.J."/>
            <person name="Probst A.J."/>
            <person name="Thomas B.C."/>
            <person name="Singh A."/>
            <person name="Wilkins M.J."/>
            <person name="Karaoz U."/>
            <person name="Brodie E.L."/>
            <person name="Williams K.H."/>
            <person name="Hubbard S.S."/>
            <person name="Banfield J.F."/>
        </authorList>
    </citation>
    <scope>NUCLEOTIDE SEQUENCE [LARGE SCALE GENOMIC DNA]</scope>
</reference>
<evidence type="ECO:0000259" key="1">
    <source>
        <dbReference type="Pfam" id="PF10017"/>
    </source>
</evidence>
<protein>
    <recommendedName>
        <fullName evidence="1">Histidine-specific methyltransferase SAM-dependent domain-containing protein</fullName>
    </recommendedName>
</protein>
<gene>
    <name evidence="2" type="ORF">A2W05_10095</name>
</gene>
<sequence>MLTQQLVKDRLAVLEKEYTRFQKEHFENWEIWADASEKVYQRQQVDENKIPKAFHNELRAMKILVEMEELGEFDWNSPKLREAFAGISGGIFHQFFGKTVVEIAMTLAETIKPKTLLEIGAGNCKLTRLACEAMKRRKAYFPLVVTESKTVINEVIGKLNEDFSEIKITPFLWDIKESPSKELTDSVNPPALLYERYTITYAGINSIANIAKVADILVLGDWLSLTGKIYGYDKAFSKIGAKILLYNDVKAELDKYYKNFYFFDKEAQEAIKSPYISILVAWK</sequence>
<evidence type="ECO:0000313" key="3">
    <source>
        <dbReference type="Proteomes" id="UP000178797"/>
    </source>
</evidence>
<dbReference type="Gene3D" id="3.40.50.150">
    <property type="entry name" value="Vaccinia Virus protein VP39"/>
    <property type="match status" value="1"/>
</dbReference>
<dbReference type="AlphaFoldDB" id="A0A1F7RXR1"/>
<dbReference type="Pfam" id="PF10017">
    <property type="entry name" value="Methyltransf_33"/>
    <property type="match status" value="1"/>
</dbReference>
<accession>A0A1F7RXR1</accession>